<accession>A0ABS0Q5I5</accession>
<evidence type="ECO:0000259" key="2">
    <source>
        <dbReference type="Pfam" id="PF12728"/>
    </source>
</evidence>
<comment type="caution">
    <text evidence="3">The sequence shown here is derived from an EMBL/GenBank/DDBJ whole genome shotgun (WGS) entry which is preliminary data.</text>
</comment>
<dbReference type="RefSeq" id="WP_198075025.1">
    <property type="nucleotide sequence ID" value="NZ_JAEDAE010000002.1"/>
</dbReference>
<evidence type="ECO:0000313" key="3">
    <source>
        <dbReference type="EMBL" id="MBH8557923.1"/>
    </source>
</evidence>
<feature type="domain" description="Helix-turn-helix" evidence="2">
    <location>
        <begin position="57"/>
        <end position="107"/>
    </location>
</feature>
<dbReference type="NCBIfam" id="TIGR01764">
    <property type="entry name" value="excise"/>
    <property type="match status" value="1"/>
</dbReference>
<gene>
    <name evidence="3" type="ORF">I7X13_07690</name>
</gene>
<sequence length="127" mass="13908">MPATTGTANEAPSHWAPVLQLIALAEQRFRQIAREEHLLLAAEQIDVAAVADQNDQMLTVQQAAAVLGMKPQTVYEWIKAGKIQSCTAGSRSVRIKRGHVLAALQAHTQPDGRRKYARRSSSTPKAR</sequence>
<evidence type="ECO:0000256" key="1">
    <source>
        <dbReference type="SAM" id="MobiDB-lite"/>
    </source>
</evidence>
<dbReference type="EMBL" id="JAEDAE010000002">
    <property type="protein sequence ID" value="MBH8557923.1"/>
    <property type="molecule type" value="Genomic_DNA"/>
</dbReference>
<keyword evidence="4" id="KW-1185">Reference proteome</keyword>
<dbReference type="SUPFAM" id="SSF46955">
    <property type="entry name" value="Putative DNA-binding domain"/>
    <property type="match status" value="1"/>
</dbReference>
<dbReference type="Pfam" id="PF12728">
    <property type="entry name" value="HTH_17"/>
    <property type="match status" value="1"/>
</dbReference>
<proteinExistence type="predicted"/>
<feature type="region of interest" description="Disordered" evidence="1">
    <location>
        <begin position="106"/>
        <end position="127"/>
    </location>
</feature>
<dbReference type="Proteomes" id="UP000625631">
    <property type="component" value="Unassembled WGS sequence"/>
</dbReference>
<dbReference type="InterPro" id="IPR010093">
    <property type="entry name" value="SinI_DNA-bd"/>
</dbReference>
<dbReference type="InterPro" id="IPR041657">
    <property type="entry name" value="HTH_17"/>
</dbReference>
<name>A0ABS0Q5I5_9BACT</name>
<reference evidence="3 4" key="1">
    <citation type="submission" date="2020-12" db="EMBL/GenBank/DDBJ databases">
        <title>Hymenobacter sp.</title>
        <authorList>
            <person name="Kim M.K."/>
        </authorList>
    </citation>
    <scope>NUCLEOTIDE SEQUENCE [LARGE SCALE GENOMIC DNA]</scope>
    <source>
        <strain evidence="3 4">BT442</strain>
    </source>
</reference>
<dbReference type="InterPro" id="IPR009061">
    <property type="entry name" value="DNA-bd_dom_put_sf"/>
</dbReference>
<evidence type="ECO:0000313" key="4">
    <source>
        <dbReference type="Proteomes" id="UP000625631"/>
    </source>
</evidence>
<organism evidence="3 4">
    <name type="scientific">Hymenobacter negativus</name>
    <dbReference type="NCBI Taxonomy" id="2795026"/>
    <lineage>
        <taxon>Bacteria</taxon>
        <taxon>Pseudomonadati</taxon>
        <taxon>Bacteroidota</taxon>
        <taxon>Cytophagia</taxon>
        <taxon>Cytophagales</taxon>
        <taxon>Hymenobacteraceae</taxon>
        <taxon>Hymenobacter</taxon>
    </lineage>
</organism>
<protein>
    <submittedName>
        <fullName evidence="3">Helix-turn-helix domain-containing protein</fullName>
    </submittedName>
</protein>